<accession>A0ABU1TT06</accession>
<comment type="caution">
    <text evidence="3">The sequence shown here is derived from an EMBL/GenBank/DDBJ whole genome shotgun (WGS) entry which is preliminary data.</text>
</comment>
<dbReference type="Proteomes" id="UP001255185">
    <property type="component" value="Unassembled WGS sequence"/>
</dbReference>
<sequence>MKKFLLLLVFLVTTTTVFSQTVYITKTGEKYHKETCAHLRKSSISITIEEALERGYGACKVCKPGTISSKTSLTEGSENTTTETQSKSSASVQCSGKTKKGARCKRMTTNGNGRCYQH</sequence>
<gene>
    <name evidence="3" type="ORF">J2X31_003033</name>
</gene>
<organism evidence="3 4">
    <name type="scientific">Flavobacterium arsenatis</name>
    <dbReference type="NCBI Taxonomy" id="1484332"/>
    <lineage>
        <taxon>Bacteria</taxon>
        <taxon>Pseudomonadati</taxon>
        <taxon>Bacteroidota</taxon>
        <taxon>Flavobacteriia</taxon>
        <taxon>Flavobacteriales</taxon>
        <taxon>Flavobacteriaceae</taxon>
        <taxon>Flavobacterium</taxon>
    </lineage>
</organism>
<evidence type="ECO:0000256" key="2">
    <source>
        <dbReference type="SAM" id="SignalP"/>
    </source>
</evidence>
<reference evidence="3 4" key="1">
    <citation type="submission" date="2023-07" db="EMBL/GenBank/DDBJ databases">
        <title>Sorghum-associated microbial communities from plants grown in Nebraska, USA.</title>
        <authorList>
            <person name="Schachtman D."/>
        </authorList>
    </citation>
    <scope>NUCLEOTIDE SEQUENCE [LARGE SCALE GENOMIC DNA]</scope>
    <source>
        <strain evidence="3 4">3773</strain>
    </source>
</reference>
<keyword evidence="4" id="KW-1185">Reference proteome</keyword>
<dbReference type="InterPro" id="IPR035451">
    <property type="entry name" value="Ada-like_dom_sf"/>
</dbReference>
<name>A0ABU1TT06_9FLAO</name>
<feature type="chain" id="PRO_5045488757" evidence="2">
    <location>
        <begin position="20"/>
        <end position="118"/>
    </location>
</feature>
<protein>
    <submittedName>
        <fullName evidence="3">Uncharacterized protein</fullName>
    </submittedName>
</protein>
<evidence type="ECO:0000256" key="1">
    <source>
        <dbReference type="SAM" id="MobiDB-lite"/>
    </source>
</evidence>
<proteinExistence type="predicted"/>
<keyword evidence="2" id="KW-0732">Signal</keyword>
<dbReference type="RefSeq" id="WP_310027697.1">
    <property type="nucleotide sequence ID" value="NZ_JAVDVI010000014.1"/>
</dbReference>
<feature type="signal peptide" evidence="2">
    <location>
        <begin position="1"/>
        <end position="19"/>
    </location>
</feature>
<evidence type="ECO:0000313" key="3">
    <source>
        <dbReference type="EMBL" id="MDR6969007.1"/>
    </source>
</evidence>
<dbReference type="EMBL" id="JAVDVI010000014">
    <property type="protein sequence ID" value="MDR6969007.1"/>
    <property type="molecule type" value="Genomic_DNA"/>
</dbReference>
<feature type="region of interest" description="Disordered" evidence="1">
    <location>
        <begin position="71"/>
        <end position="90"/>
    </location>
</feature>
<dbReference type="SUPFAM" id="SSF57884">
    <property type="entry name" value="Ada DNA repair protein, N-terminal domain (N-Ada 10)"/>
    <property type="match status" value="1"/>
</dbReference>
<evidence type="ECO:0000313" key="4">
    <source>
        <dbReference type="Proteomes" id="UP001255185"/>
    </source>
</evidence>